<dbReference type="InterPro" id="IPR052584">
    <property type="entry name" value="U2_snRNP_Complex_Component"/>
</dbReference>
<organism evidence="3 4">
    <name type="scientific">Thelohanellus kitauei</name>
    <name type="common">Myxosporean</name>
    <dbReference type="NCBI Taxonomy" id="669202"/>
    <lineage>
        <taxon>Eukaryota</taxon>
        <taxon>Metazoa</taxon>
        <taxon>Cnidaria</taxon>
        <taxon>Myxozoa</taxon>
        <taxon>Myxosporea</taxon>
        <taxon>Bivalvulida</taxon>
        <taxon>Platysporina</taxon>
        <taxon>Myxobolidae</taxon>
        <taxon>Thelohanellus</taxon>
    </lineage>
</organism>
<feature type="region of interest" description="Disordered" evidence="1">
    <location>
        <begin position="22"/>
        <end position="54"/>
    </location>
</feature>
<dbReference type="Pfam" id="PF04037">
    <property type="entry name" value="DUF382"/>
    <property type="match status" value="1"/>
</dbReference>
<reference evidence="3 4" key="1">
    <citation type="journal article" date="2014" name="Genome Biol. Evol.">
        <title>The genome of the myxosporean Thelohanellus kitauei shows adaptations to nutrient acquisition within its fish host.</title>
        <authorList>
            <person name="Yang Y."/>
            <person name="Xiong J."/>
            <person name="Zhou Z."/>
            <person name="Huo F."/>
            <person name="Miao W."/>
            <person name="Ran C."/>
            <person name="Liu Y."/>
            <person name="Zhang J."/>
            <person name="Feng J."/>
            <person name="Wang M."/>
            <person name="Wang M."/>
            <person name="Wang L."/>
            <person name="Yao B."/>
        </authorList>
    </citation>
    <scope>NUCLEOTIDE SEQUENCE [LARGE SCALE GENOMIC DNA]</scope>
    <source>
        <strain evidence="3">Wuqing</strain>
    </source>
</reference>
<dbReference type="OrthoDB" id="10260794at2759"/>
<dbReference type="PANTHER" id="PTHR12785">
    <property type="entry name" value="SPLICING FACTOR 3B"/>
    <property type="match status" value="1"/>
</dbReference>
<dbReference type="InterPro" id="IPR007180">
    <property type="entry name" value="DUF382"/>
</dbReference>
<dbReference type="InterPro" id="IPR006568">
    <property type="entry name" value="PSP_pro-rich"/>
</dbReference>
<evidence type="ECO:0000313" key="4">
    <source>
        <dbReference type="Proteomes" id="UP000031668"/>
    </source>
</evidence>
<name>A0A0C2MJ47_THEKT</name>
<dbReference type="PANTHER" id="PTHR12785:SF6">
    <property type="entry name" value="SPLICING FACTOR 3B SUBUNIT 2"/>
    <property type="match status" value="1"/>
</dbReference>
<dbReference type="SMART" id="SM00581">
    <property type="entry name" value="PSP"/>
    <property type="match status" value="1"/>
</dbReference>
<evidence type="ECO:0000313" key="3">
    <source>
        <dbReference type="EMBL" id="KII67131.1"/>
    </source>
</evidence>
<keyword evidence="4" id="KW-1185">Reference proteome</keyword>
<feature type="domain" description="PSP proline-rich" evidence="2">
    <location>
        <begin position="276"/>
        <end position="334"/>
    </location>
</feature>
<protein>
    <submittedName>
        <fullName evidence="3">Splicing factor 3B subunit 2</fullName>
    </submittedName>
</protein>
<evidence type="ECO:0000259" key="2">
    <source>
        <dbReference type="SMART" id="SM00581"/>
    </source>
</evidence>
<evidence type="ECO:0000256" key="1">
    <source>
        <dbReference type="SAM" id="MobiDB-lite"/>
    </source>
</evidence>
<accession>A0A0C2MJ47</accession>
<feature type="compositionally biased region" description="Basic residues" evidence="1">
    <location>
        <begin position="24"/>
        <end position="34"/>
    </location>
</feature>
<dbReference type="AlphaFoldDB" id="A0A0C2MJ47"/>
<dbReference type="OMA" id="WGEMEME"/>
<gene>
    <name evidence="3" type="ORF">RF11_11183</name>
</gene>
<dbReference type="GO" id="GO:0005689">
    <property type="term" value="C:U12-type spliceosomal complex"/>
    <property type="evidence" value="ECO:0007669"/>
    <property type="project" value="TreeGrafter"/>
</dbReference>
<sequence length="492" mass="56590">MTSQNTVEEELKRLHELNNFYQSKTKKRKKRSKKLIFPVVPQQEPESLANGESKKEIQYVANKIDLEKQDPNYEYFSKIFNKFKIVDPSFVDEGENETNDIVKKIKPMLPILPEEEEEQEPEKMSKRKQKLMRRISVATLKLRVQRPEVVEMHDANSKEPVLLIHLKSYRNTVPVPKHWSYKRKYLQGKRGFVKPPFELPDYIKATGIMEMRSAFHEREDSKNLRARMKNKIRPKLGKGEIDYHRLHDAFFKYQTKPRMTMHGDLYFEGKEFEVKLKQKKPGDISDDLRIALGMPVGVNKHLVPPPWLIAMQRYGPPPSYPNLKISGLNAPIPEGATFGYHAGGWGKPPIDELGRPLYGDVFGTNLPPDDIYAEDDEIDKTLWGEMEMELPSEPQSDEEMEDVSMIPEAPPPSSSLVLYNDGAAAPASALALLDKTGIEPLDYLELRKRKAETKTEGHLYSVIPSKQSDEAKTIIQTSHVYDIVSFFIILDK</sequence>
<proteinExistence type="predicted"/>
<comment type="caution">
    <text evidence="3">The sequence shown here is derived from an EMBL/GenBank/DDBJ whole genome shotgun (WGS) entry which is preliminary data.</text>
</comment>
<dbReference type="Proteomes" id="UP000031668">
    <property type="component" value="Unassembled WGS sequence"/>
</dbReference>
<dbReference type="EMBL" id="JWZT01003288">
    <property type="protein sequence ID" value="KII67131.1"/>
    <property type="molecule type" value="Genomic_DNA"/>
</dbReference>
<dbReference type="Pfam" id="PF04046">
    <property type="entry name" value="PSP"/>
    <property type="match status" value="1"/>
</dbReference>